<feature type="transmembrane region" description="Helical" evidence="7">
    <location>
        <begin position="133"/>
        <end position="155"/>
    </location>
</feature>
<keyword evidence="10" id="KW-1185">Reference proteome</keyword>
<sequence length="473" mass="49104">MIDRPHRNKALLVAGCFFMEMLDGTIVTTAAPQMARSLQVGSAAIGLVITSFLIALAALIPLSGWLTQRWGTRPVFLAAIAIFTLASLGCALSTTLPVLIAMRVLQGLGGAMMVPVGRLIVLAGAEKTDLMRLMAYIVWPGLMAPVVAPLAGGFITTYASWPWLFLINLPLGVVAFGIAWRVVDATPRQSPPPLDRLGVVLTCAGLGGLTYAAHLFSDADIAWTPATVTALVSAAVLAAAIRHLLRAPAPLLDIRVLRVPTLRASVTGGSLFWLVVGAGPFLLPLLFQNVFGWSAVKSGAVVLFIFVGNIGIKPATTPLLNRFGFRPVLVAATLVMAAATAAAGLFTAHTPIVLTAALVLVSGIARSVALTAFSTVAFSDVAPEQMRDANSISATSFQVSAGLAIAVSTIALRAGGPLGRLLPGTPDAGTAYRVAFFMLALVSLCVTGVALRMHPDAGARVRRARTPVPANAG</sequence>
<evidence type="ECO:0000256" key="3">
    <source>
        <dbReference type="ARBA" id="ARBA00022475"/>
    </source>
</evidence>
<organism evidence="9 10">
    <name type="scientific">Catenulispora yoronensis</name>
    <dbReference type="NCBI Taxonomy" id="450799"/>
    <lineage>
        <taxon>Bacteria</taxon>
        <taxon>Bacillati</taxon>
        <taxon>Actinomycetota</taxon>
        <taxon>Actinomycetes</taxon>
        <taxon>Catenulisporales</taxon>
        <taxon>Catenulisporaceae</taxon>
        <taxon>Catenulispora</taxon>
    </lineage>
</organism>
<evidence type="ECO:0000256" key="4">
    <source>
        <dbReference type="ARBA" id="ARBA00022692"/>
    </source>
</evidence>
<feature type="transmembrane region" description="Helical" evidence="7">
    <location>
        <begin position="222"/>
        <end position="245"/>
    </location>
</feature>
<feature type="transmembrane region" description="Helical" evidence="7">
    <location>
        <begin position="324"/>
        <end position="346"/>
    </location>
</feature>
<feature type="domain" description="Major facilitator superfamily (MFS) profile" evidence="8">
    <location>
        <begin position="9"/>
        <end position="458"/>
    </location>
</feature>
<evidence type="ECO:0000259" key="8">
    <source>
        <dbReference type="PROSITE" id="PS50850"/>
    </source>
</evidence>
<dbReference type="InterPro" id="IPR020846">
    <property type="entry name" value="MFS_dom"/>
</dbReference>
<feature type="transmembrane region" description="Helical" evidence="7">
    <location>
        <begin position="266"/>
        <end position="287"/>
    </location>
</feature>
<accession>A0ABP5FIW0</accession>
<dbReference type="Proteomes" id="UP001500751">
    <property type="component" value="Unassembled WGS sequence"/>
</dbReference>
<feature type="transmembrane region" description="Helical" evidence="7">
    <location>
        <begin position="432"/>
        <end position="453"/>
    </location>
</feature>
<dbReference type="InterPro" id="IPR036259">
    <property type="entry name" value="MFS_trans_sf"/>
</dbReference>
<dbReference type="SUPFAM" id="SSF103473">
    <property type="entry name" value="MFS general substrate transporter"/>
    <property type="match status" value="1"/>
</dbReference>
<feature type="transmembrane region" description="Helical" evidence="7">
    <location>
        <begin position="74"/>
        <end position="94"/>
    </location>
</feature>
<dbReference type="PROSITE" id="PS50850">
    <property type="entry name" value="MFS"/>
    <property type="match status" value="1"/>
</dbReference>
<feature type="transmembrane region" description="Helical" evidence="7">
    <location>
        <begin position="194"/>
        <end position="216"/>
    </location>
</feature>
<dbReference type="RefSeq" id="WP_344665682.1">
    <property type="nucleotide sequence ID" value="NZ_BAAAQN010000011.1"/>
</dbReference>
<dbReference type="EMBL" id="BAAAQN010000011">
    <property type="protein sequence ID" value="GAA2025620.1"/>
    <property type="molecule type" value="Genomic_DNA"/>
</dbReference>
<feature type="transmembrane region" description="Helical" evidence="7">
    <location>
        <begin position="352"/>
        <end position="379"/>
    </location>
</feature>
<feature type="transmembrane region" description="Helical" evidence="7">
    <location>
        <begin position="391"/>
        <end position="412"/>
    </location>
</feature>
<keyword evidence="4 7" id="KW-0812">Transmembrane</keyword>
<feature type="transmembrane region" description="Helical" evidence="7">
    <location>
        <begin position="161"/>
        <end position="182"/>
    </location>
</feature>
<evidence type="ECO:0000256" key="1">
    <source>
        <dbReference type="ARBA" id="ARBA00004651"/>
    </source>
</evidence>
<comment type="caution">
    <text evidence="9">The sequence shown here is derived from an EMBL/GenBank/DDBJ whole genome shotgun (WGS) entry which is preliminary data.</text>
</comment>
<protein>
    <submittedName>
        <fullName evidence="9">MFS transporter</fullName>
    </submittedName>
</protein>
<dbReference type="PANTHER" id="PTHR42718">
    <property type="entry name" value="MAJOR FACILITATOR SUPERFAMILY MULTIDRUG TRANSPORTER MFSC"/>
    <property type="match status" value="1"/>
</dbReference>
<feature type="transmembrane region" description="Helical" evidence="7">
    <location>
        <begin position="293"/>
        <end position="312"/>
    </location>
</feature>
<feature type="transmembrane region" description="Helical" evidence="7">
    <location>
        <begin position="40"/>
        <end position="62"/>
    </location>
</feature>
<evidence type="ECO:0000256" key="7">
    <source>
        <dbReference type="SAM" id="Phobius"/>
    </source>
</evidence>
<keyword evidence="3" id="KW-1003">Cell membrane</keyword>
<evidence type="ECO:0000256" key="5">
    <source>
        <dbReference type="ARBA" id="ARBA00022989"/>
    </source>
</evidence>
<dbReference type="Pfam" id="PF07690">
    <property type="entry name" value="MFS_1"/>
    <property type="match status" value="1"/>
</dbReference>
<keyword evidence="6 7" id="KW-0472">Membrane</keyword>
<comment type="subcellular location">
    <subcellularLocation>
        <location evidence="1">Cell membrane</location>
        <topology evidence="1">Multi-pass membrane protein</topology>
    </subcellularLocation>
</comment>
<dbReference type="Gene3D" id="1.20.1720.10">
    <property type="entry name" value="Multidrug resistance protein D"/>
    <property type="match status" value="1"/>
</dbReference>
<keyword evidence="2" id="KW-0813">Transport</keyword>
<feature type="transmembrane region" description="Helical" evidence="7">
    <location>
        <begin position="100"/>
        <end position="121"/>
    </location>
</feature>
<name>A0ABP5FIW0_9ACTN</name>
<dbReference type="PANTHER" id="PTHR42718:SF46">
    <property type="entry name" value="BLR6921 PROTEIN"/>
    <property type="match status" value="1"/>
</dbReference>
<reference evidence="10" key="1">
    <citation type="journal article" date="2019" name="Int. J. Syst. Evol. Microbiol.">
        <title>The Global Catalogue of Microorganisms (GCM) 10K type strain sequencing project: providing services to taxonomists for standard genome sequencing and annotation.</title>
        <authorList>
            <consortium name="The Broad Institute Genomics Platform"/>
            <consortium name="The Broad Institute Genome Sequencing Center for Infectious Disease"/>
            <person name="Wu L."/>
            <person name="Ma J."/>
        </authorList>
    </citation>
    <scope>NUCLEOTIDE SEQUENCE [LARGE SCALE GENOMIC DNA]</scope>
    <source>
        <strain evidence="10">JCM 16014</strain>
    </source>
</reference>
<evidence type="ECO:0000256" key="6">
    <source>
        <dbReference type="ARBA" id="ARBA00023136"/>
    </source>
</evidence>
<keyword evidence="5 7" id="KW-1133">Transmembrane helix</keyword>
<evidence type="ECO:0000256" key="2">
    <source>
        <dbReference type="ARBA" id="ARBA00022448"/>
    </source>
</evidence>
<proteinExistence type="predicted"/>
<dbReference type="InterPro" id="IPR011701">
    <property type="entry name" value="MFS"/>
</dbReference>
<gene>
    <name evidence="9" type="ORF">GCM10009839_24760</name>
</gene>
<evidence type="ECO:0000313" key="10">
    <source>
        <dbReference type="Proteomes" id="UP001500751"/>
    </source>
</evidence>
<evidence type="ECO:0000313" key="9">
    <source>
        <dbReference type="EMBL" id="GAA2025620.1"/>
    </source>
</evidence>